<dbReference type="Proteomes" id="UP000464658">
    <property type="component" value="Chromosome"/>
</dbReference>
<evidence type="ECO:0000313" key="1">
    <source>
        <dbReference type="EMBL" id="BBP93096.1"/>
    </source>
</evidence>
<protein>
    <submittedName>
        <fullName evidence="1">Uncharacterized protein</fullName>
    </submittedName>
</protein>
<gene>
    <name evidence="1" type="ORF">BsIDN1_67140</name>
</gene>
<dbReference type="EMBL" id="AP021906">
    <property type="protein sequence ID" value="BBP93096.1"/>
    <property type="molecule type" value="Genomic_DNA"/>
</dbReference>
<name>A0A5S9MN00_BACIA</name>
<dbReference type="AlphaFoldDB" id="A0A5S9MN00"/>
<evidence type="ECO:0000313" key="2">
    <source>
        <dbReference type="Proteomes" id="UP000464658"/>
    </source>
</evidence>
<organism evidence="1 2">
    <name type="scientific">Bacillus safensis</name>
    <dbReference type="NCBI Taxonomy" id="561879"/>
    <lineage>
        <taxon>Bacteria</taxon>
        <taxon>Bacillati</taxon>
        <taxon>Bacillota</taxon>
        <taxon>Bacilli</taxon>
        <taxon>Bacillales</taxon>
        <taxon>Bacillaceae</taxon>
        <taxon>Bacillus</taxon>
    </lineage>
</organism>
<sequence>MIALQREEKVFEGRWLFTIIQQFIHYLRKDGDLLVQSHKTYAFISDARECFFVLGGCSNIAVFLDPKGPVAAQQKKT</sequence>
<accession>A0A5S9MN00</accession>
<proteinExistence type="predicted"/>
<reference evidence="1 2" key="1">
    <citation type="submission" date="2019-12" db="EMBL/GenBank/DDBJ databases">
        <title>Full genome sequence of a Bacillus safensis strain isolated from commercially available natto in Indonesia.</title>
        <authorList>
            <person name="Yoshida M."/>
            <person name="Uomi M."/>
            <person name="Waturangi D."/>
            <person name="Ekaputri J.J."/>
            <person name="Setiamarga D.H.E."/>
        </authorList>
    </citation>
    <scope>NUCLEOTIDE SEQUENCE [LARGE SCALE GENOMIC DNA]</scope>
    <source>
        <strain evidence="1 2">IDN1</strain>
    </source>
</reference>